<keyword evidence="2" id="KW-0966">Cell projection</keyword>
<gene>
    <name evidence="2" type="ORF">LEA_13589</name>
</gene>
<feature type="region of interest" description="Disordered" evidence="1">
    <location>
        <begin position="1"/>
        <end position="22"/>
    </location>
</feature>
<reference evidence="2" key="1">
    <citation type="journal article" date="2013" name="Environ. Microbiol.">
        <title>Microbiota from the distal guts of lean and obese adolescents exhibit partial functional redundancy besides clear differences in community structure.</title>
        <authorList>
            <person name="Ferrer M."/>
            <person name="Ruiz A."/>
            <person name="Lanza F."/>
            <person name="Haange S.B."/>
            <person name="Oberbach A."/>
            <person name="Till H."/>
            <person name="Bargiela R."/>
            <person name="Campoy C."/>
            <person name="Segura M.T."/>
            <person name="Richter M."/>
            <person name="von Bergen M."/>
            <person name="Seifert J."/>
            <person name="Suarez A."/>
        </authorList>
    </citation>
    <scope>NUCLEOTIDE SEQUENCE</scope>
</reference>
<feature type="non-terminal residue" evidence="2">
    <location>
        <position position="60"/>
    </location>
</feature>
<evidence type="ECO:0000313" key="2">
    <source>
        <dbReference type="EMBL" id="EKC59003.1"/>
    </source>
</evidence>
<sequence length="60" mass="7011">MLSSVLSGGDTASLDTHEEKEEIKEYDFRTPKKFTKEQIKILERIFENYSRHLSSYITGL</sequence>
<accession>K1SN60</accession>
<evidence type="ECO:0000256" key="1">
    <source>
        <dbReference type="SAM" id="MobiDB-lite"/>
    </source>
</evidence>
<dbReference type="EMBL" id="AJWY01009222">
    <property type="protein sequence ID" value="EKC59003.1"/>
    <property type="molecule type" value="Genomic_DNA"/>
</dbReference>
<dbReference type="AlphaFoldDB" id="K1SN60"/>
<comment type="caution">
    <text evidence="2">The sequence shown here is derived from an EMBL/GenBank/DDBJ whole genome shotgun (WGS) entry which is preliminary data.</text>
</comment>
<keyword evidence="2" id="KW-0969">Cilium</keyword>
<keyword evidence="2" id="KW-0282">Flagellum</keyword>
<organism evidence="2">
    <name type="scientific">human gut metagenome</name>
    <dbReference type="NCBI Taxonomy" id="408170"/>
    <lineage>
        <taxon>unclassified sequences</taxon>
        <taxon>metagenomes</taxon>
        <taxon>organismal metagenomes</taxon>
    </lineage>
</organism>
<proteinExistence type="predicted"/>
<protein>
    <submittedName>
        <fullName evidence="2">Flagellar motor switch protein FliM</fullName>
    </submittedName>
</protein>
<name>K1SN60_9ZZZZ</name>